<dbReference type="EMBL" id="JAFIQS020000006">
    <property type="protein sequence ID" value="KAH9480808.1"/>
    <property type="molecule type" value="Genomic_DNA"/>
</dbReference>
<dbReference type="Proteomes" id="UP000664032">
    <property type="component" value="Unassembled WGS sequence"/>
</dbReference>
<sequence length="324" mass="35196">MPFVDKQLNDGSKIPSIAFGSGSVNKGKDIHSYVEQAIDTGFAHIDTAQYYNNEQYVGVAIKESGLSRDELYVTSKYGFGSVQDAFHGSLSKLGLKYLDLYLIHTPNAVEAAGGYEVVWRQFEKFKEDGLTKSIGVSNFTVHHLQQLLKIAKIKPAVNQIRLHPYNLSEHASLLEYHAKHGIITEAYGSLAPITTYPGGPVDAPLDKAAARLGITPTQVVFLWVKAKGAVIVTTSSSKQHLQEYIAVGDLQDLTAEEVAAIDAAGAQGPPGILYISTTARWRALATVVLVLLAGWVYFVRVLVGHVLNLSIRGLEKNLIHVSSA</sequence>
<evidence type="ECO:0000313" key="2">
    <source>
        <dbReference type="Proteomes" id="UP000664032"/>
    </source>
</evidence>
<accession>A0ACB8GZ49</accession>
<organism evidence="1 2">
    <name type="scientific">Psilocybe cubensis</name>
    <name type="common">Psychedelic mushroom</name>
    <name type="synonym">Stropharia cubensis</name>
    <dbReference type="NCBI Taxonomy" id="181762"/>
    <lineage>
        <taxon>Eukaryota</taxon>
        <taxon>Fungi</taxon>
        <taxon>Dikarya</taxon>
        <taxon>Basidiomycota</taxon>
        <taxon>Agaricomycotina</taxon>
        <taxon>Agaricomycetes</taxon>
        <taxon>Agaricomycetidae</taxon>
        <taxon>Agaricales</taxon>
        <taxon>Agaricineae</taxon>
        <taxon>Strophariaceae</taxon>
        <taxon>Psilocybe</taxon>
    </lineage>
</organism>
<protein>
    <submittedName>
        <fullName evidence="1">Oxidoreductase</fullName>
    </submittedName>
</protein>
<name>A0ACB8GZ49_PSICU</name>
<proteinExistence type="predicted"/>
<gene>
    <name evidence="1" type="ORF">JR316_0007408</name>
</gene>
<reference evidence="1" key="1">
    <citation type="submission" date="2021-10" db="EMBL/GenBank/DDBJ databases">
        <title>Psilocybe cubensis genome.</title>
        <authorList>
            <person name="Mckernan K.J."/>
            <person name="Crawford S."/>
            <person name="Trippe A."/>
            <person name="Kane L.T."/>
            <person name="Mclaughlin S."/>
        </authorList>
    </citation>
    <scope>NUCLEOTIDE SEQUENCE</scope>
    <source>
        <strain evidence="1">MGC-MH-2018</strain>
    </source>
</reference>
<evidence type="ECO:0000313" key="1">
    <source>
        <dbReference type="EMBL" id="KAH9480808.1"/>
    </source>
</evidence>
<comment type="caution">
    <text evidence="1">The sequence shown here is derived from an EMBL/GenBank/DDBJ whole genome shotgun (WGS) entry which is preliminary data.</text>
</comment>
<keyword evidence="2" id="KW-1185">Reference proteome</keyword>